<dbReference type="PANTHER" id="PTHR12904">
    <property type="match status" value="1"/>
</dbReference>
<name>A0A0C9QZP3_9HYME</name>
<evidence type="ECO:0000256" key="1">
    <source>
        <dbReference type="ARBA" id="ARBA00009420"/>
    </source>
</evidence>
<protein>
    <recommendedName>
        <fullName evidence="5">Protein zer-1 homolog</fullName>
    </recommendedName>
    <alternativeName>
        <fullName evidence="6">Zyg-11 homolog B-like protein</fullName>
    </alternativeName>
</protein>
<dbReference type="KEGG" id="fas:105270507"/>
<feature type="domain" description="Zer-1-like leucine-rich repeats region" evidence="8">
    <location>
        <begin position="195"/>
        <end position="334"/>
    </location>
</feature>
<sequence>MEIMAHLDLIFSSKQYVGPESLADLCFRAICDNLDIISTRGRRGYRTLNKGLVFPSEICDKLVEFAQKNDKIEVDDRFFHIFQDVVATRLRRVSICHSAITDTSIAAITKHQVTHLAFEDCGLISKLGIEDINANAKNLQSLAFRGCPRLALVDLTIYLDSALDYVKRGYVFRAPNLKHFAFEHVEIAPAQYTLLLGSLTNLTHLDLSNATKIGSLEFHTVVPHLVSLCLYNVRIIDFKAFVENVIKLKGLRHLDLSQSNNKQGSYKNPNQVLSKLVSGLPNLVSLDIGGTNLAGRGVAERSVDDENVEYGLCDIQGLACRVNNPLQFLGLYGTREGACRRHDIPAKVIAGDANDEQILIAARVSMNHKPELLQKVLNDLYHVFRYESCERMDQALCIVLEAMEKHIAEKHIQISGSATLFYIVKTKEKSELVGQIKRRIIGTLLAGMIAHRDEETMMRNGCLALCQFRIPQDVMWNYEALVKVLLYSARHAESESFVQRIGIYLLNSLACQVEGKKKRLLGRLGCVGTMLRLVQYRVDCSIFDDVLEVAWSTMWNMTDETPINCQRFLDETGMNLFLRCVRQYPQKEELLRNMMGLLGNVAEVACLRPQLMQQDYVSVFANLLKYDSDGIEVSYNATGILAHMASDGAAAWTVEAPTREEVLEAMVEAIERWDLAAQRNINYRSFLPLLRLLDVYHTPQCQHWAVWALANLTQVYPTKYCSLVEAEGGIEKLNNLLTDSRPYFSIKTLAMSVILNCSPETIQSSSDTDDS</sequence>
<evidence type="ECO:0000256" key="6">
    <source>
        <dbReference type="ARBA" id="ARBA00081214"/>
    </source>
</evidence>
<dbReference type="EMBL" id="GBYB01000096">
    <property type="protein sequence ID" value="JAG69863.1"/>
    <property type="molecule type" value="Transcribed_RNA"/>
</dbReference>
<evidence type="ECO:0000256" key="5">
    <source>
        <dbReference type="ARBA" id="ARBA00067612"/>
    </source>
</evidence>
<dbReference type="InterPro" id="IPR051341">
    <property type="entry name" value="Zyg-11_UBL_adapter"/>
</dbReference>
<reference evidence="9" key="1">
    <citation type="submission" date="2015-01" db="EMBL/GenBank/DDBJ databases">
        <title>Transcriptome Assembly of Fopius arisanus.</title>
        <authorList>
            <person name="Geib S."/>
        </authorList>
    </citation>
    <scope>NUCLEOTIDE SEQUENCE</scope>
</reference>
<dbReference type="GO" id="GO:0031462">
    <property type="term" value="C:Cul2-RING ubiquitin ligase complex"/>
    <property type="evidence" value="ECO:0007669"/>
    <property type="project" value="TreeGrafter"/>
</dbReference>
<evidence type="ECO:0000259" key="8">
    <source>
        <dbReference type="Pfam" id="PF25013"/>
    </source>
</evidence>
<evidence type="ECO:0000313" key="9">
    <source>
        <dbReference type="EMBL" id="JAG69863.1"/>
    </source>
</evidence>
<dbReference type="OrthoDB" id="5783533at2759"/>
<keyword evidence="10" id="KW-1185">Reference proteome</keyword>
<dbReference type="Proteomes" id="UP000694866">
    <property type="component" value="Unplaced"/>
</dbReference>
<keyword evidence="4" id="KW-0833">Ubl conjugation pathway</keyword>
<keyword evidence="2" id="KW-0433">Leucine-rich repeat</keyword>
<dbReference type="Pfam" id="PF22964">
    <property type="entry name" value="ZER1-like_2nd"/>
    <property type="match status" value="1"/>
</dbReference>
<evidence type="ECO:0000256" key="4">
    <source>
        <dbReference type="ARBA" id="ARBA00022786"/>
    </source>
</evidence>
<evidence type="ECO:0000313" key="10">
    <source>
        <dbReference type="Proteomes" id="UP000694866"/>
    </source>
</evidence>
<keyword evidence="3" id="KW-0677">Repeat</keyword>
<dbReference type="InterPro" id="IPR016024">
    <property type="entry name" value="ARM-type_fold"/>
</dbReference>
<gene>
    <name evidence="9" type="primary">CG12084_0</name>
    <name evidence="11" type="synonym">LOC105270507</name>
    <name evidence="9" type="ORF">g.9744</name>
</gene>
<proteinExistence type="inferred from homology"/>
<dbReference type="GeneID" id="105270507"/>
<dbReference type="FunFam" id="1.25.10.10:FF:000111">
    <property type="entry name" value="Protein zer-1 homolog"/>
    <property type="match status" value="1"/>
</dbReference>
<dbReference type="InterPro" id="IPR055142">
    <property type="entry name" value="ZER1-like_C"/>
</dbReference>
<evidence type="ECO:0000256" key="2">
    <source>
        <dbReference type="ARBA" id="ARBA00022614"/>
    </source>
</evidence>
<accession>A0A9R1U745</accession>
<dbReference type="PANTHER" id="PTHR12904:SF23">
    <property type="entry name" value="PROTEIN ZER-1 HOMOLOG"/>
    <property type="match status" value="1"/>
</dbReference>
<organism evidence="9">
    <name type="scientific">Fopius arisanus</name>
    <dbReference type="NCBI Taxonomy" id="64838"/>
    <lineage>
        <taxon>Eukaryota</taxon>
        <taxon>Metazoa</taxon>
        <taxon>Ecdysozoa</taxon>
        <taxon>Arthropoda</taxon>
        <taxon>Hexapoda</taxon>
        <taxon>Insecta</taxon>
        <taxon>Pterygota</taxon>
        <taxon>Neoptera</taxon>
        <taxon>Endopterygota</taxon>
        <taxon>Hymenoptera</taxon>
        <taxon>Apocrita</taxon>
        <taxon>Ichneumonoidea</taxon>
        <taxon>Braconidae</taxon>
        <taxon>Opiinae</taxon>
        <taxon>Fopius</taxon>
    </lineage>
</organism>
<reference evidence="11" key="2">
    <citation type="submission" date="2025-04" db="UniProtKB">
        <authorList>
            <consortium name="RefSeq"/>
        </authorList>
    </citation>
    <scope>IDENTIFICATION</scope>
    <source>
        <strain evidence="11">USDA-PBARC FA_bdor</strain>
        <tissue evidence="11">Whole organism</tissue>
    </source>
</reference>
<dbReference type="Pfam" id="PF25013">
    <property type="entry name" value="LRR_Zer-1"/>
    <property type="match status" value="1"/>
</dbReference>
<accession>A0A0C9QZP3</accession>
<dbReference type="AlphaFoldDB" id="A0A0C9QZP3"/>
<dbReference type="InterPro" id="IPR011989">
    <property type="entry name" value="ARM-like"/>
</dbReference>
<comment type="similarity">
    <text evidence="1">Belongs to the zyg-11 family.</text>
</comment>
<dbReference type="Gene3D" id="3.80.10.10">
    <property type="entry name" value="Ribonuclease Inhibitor"/>
    <property type="match status" value="2"/>
</dbReference>
<evidence type="ECO:0000313" key="11">
    <source>
        <dbReference type="RefSeq" id="XP_011309803.1"/>
    </source>
</evidence>
<dbReference type="RefSeq" id="XP_011309803.1">
    <property type="nucleotide sequence ID" value="XM_011311501.1"/>
</dbReference>
<dbReference type="InterPro" id="IPR032675">
    <property type="entry name" value="LRR_dom_sf"/>
</dbReference>
<dbReference type="Gene3D" id="1.25.10.10">
    <property type="entry name" value="Leucine-rich Repeat Variant"/>
    <property type="match status" value="1"/>
</dbReference>
<dbReference type="SUPFAM" id="SSF52047">
    <property type="entry name" value="RNI-like"/>
    <property type="match status" value="1"/>
</dbReference>
<evidence type="ECO:0000256" key="3">
    <source>
        <dbReference type="ARBA" id="ARBA00022737"/>
    </source>
</evidence>
<dbReference type="SUPFAM" id="SSF48371">
    <property type="entry name" value="ARM repeat"/>
    <property type="match status" value="1"/>
</dbReference>
<dbReference type="InterPro" id="IPR056845">
    <property type="entry name" value="LRR_Zer-1"/>
</dbReference>
<evidence type="ECO:0000259" key="7">
    <source>
        <dbReference type="Pfam" id="PF22964"/>
    </source>
</evidence>
<feature type="domain" description="Protein zer-1 homolog-like C-terminal" evidence="7">
    <location>
        <begin position="402"/>
        <end position="758"/>
    </location>
</feature>